<organism evidence="1 2">
    <name type="scientific">Podospora fimiseda</name>
    <dbReference type="NCBI Taxonomy" id="252190"/>
    <lineage>
        <taxon>Eukaryota</taxon>
        <taxon>Fungi</taxon>
        <taxon>Dikarya</taxon>
        <taxon>Ascomycota</taxon>
        <taxon>Pezizomycotina</taxon>
        <taxon>Sordariomycetes</taxon>
        <taxon>Sordariomycetidae</taxon>
        <taxon>Sordariales</taxon>
        <taxon>Podosporaceae</taxon>
        <taxon>Podospora</taxon>
    </lineage>
</organism>
<comment type="caution">
    <text evidence="1">The sequence shown here is derived from an EMBL/GenBank/DDBJ whole genome shotgun (WGS) entry which is preliminary data.</text>
</comment>
<name>A0AAN7BUV4_9PEZI</name>
<reference evidence="1" key="2">
    <citation type="submission" date="2023-05" db="EMBL/GenBank/DDBJ databases">
        <authorList>
            <consortium name="Lawrence Berkeley National Laboratory"/>
            <person name="Steindorff A."/>
            <person name="Hensen N."/>
            <person name="Bonometti L."/>
            <person name="Westerberg I."/>
            <person name="Brannstrom I.O."/>
            <person name="Guillou S."/>
            <person name="Cros-Aarteil S."/>
            <person name="Calhoun S."/>
            <person name="Haridas S."/>
            <person name="Kuo A."/>
            <person name="Mondo S."/>
            <person name="Pangilinan J."/>
            <person name="Riley R."/>
            <person name="Labutti K."/>
            <person name="Andreopoulos B."/>
            <person name="Lipzen A."/>
            <person name="Chen C."/>
            <person name="Yanf M."/>
            <person name="Daum C."/>
            <person name="Ng V."/>
            <person name="Clum A."/>
            <person name="Ohm R."/>
            <person name="Martin F."/>
            <person name="Silar P."/>
            <person name="Natvig D."/>
            <person name="Lalanne C."/>
            <person name="Gautier V."/>
            <person name="Ament-Velasquez S.L."/>
            <person name="Kruys A."/>
            <person name="Hutchinson M.I."/>
            <person name="Powell A.J."/>
            <person name="Barry K."/>
            <person name="Miller A.N."/>
            <person name="Grigoriev I.V."/>
            <person name="Debuchy R."/>
            <person name="Gladieux P."/>
            <person name="Thoren M.H."/>
            <person name="Johannesson H."/>
        </authorList>
    </citation>
    <scope>NUCLEOTIDE SEQUENCE</scope>
    <source>
        <strain evidence="1">CBS 990.96</strain>
    </source>
</reference>
<evidence type="ECO:0000313" key="1">
    <source>
        <dbReference type="EMBL" id="KAK4229792.1"/>
    </source>
</evidence>
<dbReference type="Proteomes" id="UP001301958">
    <property type="component" value="Unassembled WGS sequence"/>
</dbReference>
<keyword evidence="2" id="KW-1185">Reference proteome</keyword>
<protein>
    <submittedName>
        <fullName evidence="1">Uncharacterized protein</fullName>
    </submittedName>
</protein>
<dbReference type="EMBL" id="MU865304">
    <property type="protein sequence ID" value="KAK4229792.1"/>
    <property type="molecule type" value="Genomic_DNA"/>
</dbReference>
<proteinExistence type="predicted"/>
<gene>
    <name evidence="1" type="ORF">QBC38DRAFT_76609</name>
</gene>
<accession>A0AAN7BUV4</accession>
<sequence length="73" mass="8709">MSFFVVTYVLVLCLKFIHRACYVYRYFVLCATRISILIHSTREMMMMMLKFEACLRQGAERNDQNTRSQKGML</sequence>
<evidence type="ECO:0000313" key="2">
    <source>
        <dbReference type="Proteomes" id="UP001301958"/>
    </source>
</evidence>
<reference evidence="1" key="1">
    <citation type="journal article" date="2023" name="Mol. Phylogenet. Evol.">
        <title>Genome-scale phylogeny and comparative genomics of the fungal order Sordariales.</title>
        <authorList>
            <person name="Hensen N."/>
            <person name="Bonometti L."/>
            <person name="Westerberg I."/>
            <person name="Brannstrom I.O."/>
            <person name="Guillou S."/>
            <person name="Cros-Aarteil S."/>
            <person name="Calhoun S."/>
            <person name="Haridas S."/>
            <person name="Kuo A."/>
            <person name="Mondo S."/>
            <person name="Pangilinan J."/>
            <person name="Riley R."/>
            <person name="LaButti K."/>
            <person name="Andreopoulos B."/>
            <person name="Lipzen A."/>
            <person name="Chen C."/>
            <person name="Yan M."/>
            <person name="Daum C."/>
            <person name="Ng V."/>
            <person name="Clum A."/>
            <person name="Steindorff A."/>
            <person name="Ohm R.A."/>
            <person name="Martin F."/>
            <person name="Silar P."/>
            <person name="Natvig D.O."/>
            <person name="Lalanne C."/>
            <person name="Gautier V."/>
            <person name="Ament-Velasquez S.L."/>
            <person name="Kruys A."/>
            <person name="Hutchinson M.I."/>
            <person name="Powell A.J."/>
            <person name="Barry K."/>
            <person name="Miller A.N."/>
            <person name="Grigoriev I.V."/>
            <person name="Debuchy R."/>
            <person name="Gladieux P."/>
            <person name="Hiltunen Thoren M."/>
            <person name="Johannesson H."/>
        </authorList>
    </citation>
    <scope>NUCLEOTIDE SEQUENCE</scope>
    <source>
        <strain evidence="1">CBS 990.96</strain>
    </source>
</reference>
<dbReference type="AlphaFoldDB" id="A0AAN7BUV4"/>